<keyword evidence="2 4" id="KW-0479">Metal-binding</keyword>
<evidence type="ECO:0000256" key="1">
    <source>
        <dbReference type="ARBA" id="ARBA00022617"/>
    </source>
</evidence>
<name>A0A927GE41_9BACT</name>
<evidence type="ECO:0000313" key="7">
    <source>
        <dbReference type="Proteomes" id="UP000653797"/>
    </source>
</evidence>
<dbReference type="Gene3D" id="2.120.10.30">
    <property type="entry name" value="TolB, C-terminal domain"/>
    <property type="match status" value="1"/>
</dbReference>
<dbReference type="InterPro" id="IPR009056">
    <property type="entry name" value="Cyt_c-like_dom"/>
</dbReference>
<keyword evidence="3 4" id="KW-0408">Iron</keyword>
<proteinExistence type="predicted"/>
<evidence type="ECO:0000256" key="3">
    <source>
        <dbReference type="ARBA" id="ARBA00023004"/>
    </source>
</evidence>
<evidence type="ECO:0000256" key="4">
    <source>
        <dbReference type="PROSITE-ProRule" id="PRU00433"/>
    </source>
</evidence>
<organism evidence="6 7">
    <name type="scientific">Spirosoma validum</name>
    <dbReference type="NCBI Taxonomy" id="2771355"/>
    <lineage>
        <taxon>Bacteria</taxon>
        <taxon>Pseudomonadati</taxon>
        <taxon>Bacteroidota</taxon>
        <taxon>Cytophagia</taxon>
        <taxon>Cytophagales</taxon>
        <taxon>Cytophagaceae</taxon>
        <taxon>Spirosoma</taxon>
    </lineage>
</organism>
<protein>
    <submittedName>
        <fullName evidence="6">PQQ-dependent sugar dehydrogenase</fullName>
    </submittedName>
</protein>
<keyword evidence="1 4" id="KW-0349">Heme</keyword>
<dbReference type="GO" id="GO:0020037">
    <property type="term" value="F:heme binding"/>
    <property type="evidence" value="ECO:0007669"/>
    <property type="project" value="InterPro"/>
</dbReference>
<dbReference type="PROSITE" id="PS51007">
    <property type="entry name" value="CYTC"/>
    <property type="match status" value="1"/>
</dbReference>
<dbReference type="PANTHER" id="PTHR19328">
    <property type="entry name" value="HEDGEHOG-INTERACTING PROTEIN"/>
    <property type="match status" value="1"/>
</dbReference>
<dbReference type="Pfam" id="PF07995">
    <property type="entry name" value="GSDH"/>
    <property type="match status" value="1"/>
</dbReference>
<dbReference type="InterPro" id="IPR011042">
    <property type="entry name" value="6-blade_b-propeller_TolB-like"/>
</dbReference>
<evidence type="ECO:0000259" key="5">
    <source>
        <dbReference type="PROSITE" id="PS51007"/>
    </source>
</evidence>
<reference evidence="6" key="1">
    <citation type="submission" date="2020-09" db="EMBL/GenBank/DDBJ databases">
        <authorList>
            <person name="Kim M.K."/>
        </authorList>
    </citation>
    <scope>NUCLEOTIDE SEQUENCE</scope>
    <source>
        <strain evidence="6">BT704</strain>
    </source>
</reference>
<dbReference type="Proteomes" id="UP000653797">
    <property type="component" value="Unassembled WGS sequence"/>
</dbReference>
<dbReference type="SUPFAM" id="SSF46626">
    <property type="entry name" value="Cytochrome c"/>
    <property type="match status" value="1"/>
</dbReference>
<gene>
    <name evidence="6" type="ORF">IC230_15815</name>
</gene>
<dbReference type="EMBL" id="JACXAA010000005">
    <property type="protein sequence ID" value="MBD2754374.1"/>
    <property type="molecule type" value="Genomic_DNA"/>
</dbReference>
<comment type="caution">
    <text evidence="6">The sequence shown here is derived from an EMBL/GenBank/DDBJ whole genome shotgun (WGS) entry which is preliminary data.</text>
</comment>
<feature type="domain" description="Cytochrome c" evidence="5">
    <location>
        <begin position="56"/>
        <end position="147"/>
    </location>
</feature>
<dbReference type="InterPro" id="IPR011041">
    <property type="entry name" value="Quinoprot_gluc/sorb_DH_b-prop"/>
</dbReference>
<keyword evidence="7" id="KW-1185">Reference proteome</keyword>
<accession>A0A927GE41</accession>
<evidence type="ECO:0000313" key="6">
    <source>
        <dbReference type="EMBL" id="MBD2754374.1"/>
    </source>
</evidence>
<dbReference type="AlphaFoldDB" id="A0A927GE41"/>
<dbReference type="SUPFAM" id="SSF50952">
    <property type="entry name" value="Soluble quinoprotein glucose dehydrogenase"/>
    <property type="match status" value="1"/>
</dbReference>
<sequence length="592" mass="65014">MASDTFVFSQPSSFTVFVALIPRRMTYLIGWLVGLCLFQEDALAQSSQTAYSTNSQTIAVGKQLFQQNCSACHNFSQKGIGPNLATVTSDVPAQWIKDFIHNAPDAIDRGDIRANQLFDEYKQAMPSFEHLKNTDLDALLAYIYSQQRKAIGVTDERLGPPQKNPIAAGILPAGLRVDLTEVMTAPATAQKIPLARINKMEGMPGSNNRLFLQDIRGTLYEMVGNSLRVFMSMPGERPNFINTPGLGTGLGSYAFHPDFQQNGLFYTTHTEKANTAPADFAYADSLRVSLQWVLTEWKQTNPAAPTFSGSGRELLRINMVAPMHGVQEITFNPTAKPGSPDYGNLYIGVGDGGSTENKAYFLCKDPNRVWGKVLRIDPAGKNSENGRYGIPANNPYANATDPGTLREVFCRGFRNPNRITWTPDGTMIISDIGQAQMEELNVGVAGADYGWPEREGTFVMNHQGQMDRVYARPTNDSGYTYPVVQYDHDEGNAISAGFVYTGSAAPLLRGKYIFGDVVNGRVYCVDASTLRAGQQATPQELTLRIAGKPTTFQQLTNHPKTDLRFGVGPNGDFYLYTKTDGKIYKITGCTAE</sequence>
<dbReference type="GO" id="GO:0046872">
    <property type="term" value="F:metal ion binding"/>
    <property type="evidence" value="ECO:0007669"/>
    <property type="project" value="UniProtKB-KW"/>
</dbReference>
<dbReference type="GO" id="GO:0009055">
    <property type="term" value="F:electron transfer activity"/>
    <property type="evidence" value="ECO:0007669"/>
    <property type="project" value="InterPro"/>
</dbReference>
<dbReference type="InterPro" id="IPR036909">
    <property type="entry name" value="Cyt_c-like_dom_sf"/>
</dbReference>
<dbReference type="Gene3D" id="1.10.760.10">
    <property type="entry name" value="Cytochrome c-like domain"/>
    <property type="match status" value="1"/>
</dbReference>
<dbReference type="Pfam" id="PF00034">
    <property type="entry name" value="Cytochrom_C"/>
    <property type="match status" value="1"/>
</dbReference>
<dbReference type="InterPro" id="IPR012938">
    <property type="entry name" value="Glc/Sorbosone_DH"/>
</dbReference>
<dbReference type="PANTHER" id="PTHR19328:SF13">
    <property type="entry name" value="HIPL1 PROTEIN"/>
    <property type="match status" value="1"/>
</dbReference>
<evidence type="ECO:0000256" key="2">
    <source>
        <dbReference type="ARBA" id="ARBA00022723"/>
    </source>
</evidence>